<dbReference type="Pfam" id="PF02581">
    <property type="entry name" value="TMP-TENI"/>
    <property type="match status" value="1"/>
</dbReference>
<comment type="pathway">
    <text evidence="1">Cofactor biosynthesis; thiamine diphosphate biosynthesis.</text>
</comment>
<name>A0A2K9PKG5_9FLAO</name>
<sequence length="193" mass="22580">MIVVIAPEEDIRDEIIILNQLFEAGLEYYHLRKPMKNFKEHGDYIQQINTRFHNRIVVHYHHELIDEFDLKGIHFQEQKRRDTSSRTIDTFLKNKQISVSSSFHDPKELSECTYEFNYQFLSPVFTSISKENYKGQGFDVNDIPKRIIGMGGATKDNINDFIRLGFQGVGVLGGIWNSKTPVDDLKQMLNYFN</sequence>
<dbReference type="Gene3D" id="3.20.20.70">
    <property type="entry name" value="Aldolase class I"/>
    <property type="match status" value="1"/>
</dbReference>
<dbReference type="InterPro" id="IPR036206">
    <property type="entry name" value="ThiamineP_synth_sf"/>
</dbReference>
<keyword evidence="2" id="KW-0784">Thiamine biosynthesis</keyword>
<accession>A0A2K9PKG5</accession>
<dbReference type="GO" id="GO:0009228">
    <property type="term" value="P:thiamine biosynthetic process"/>
    <property type="evidence" value="ECO:0007669"/>
    <property type="project" value="UniProtKB-KW"/>
</dbReference>
<dbReference type="EMBL" id="CP025791">
    <property type="protein sequence ID" value="AUP77544.1"/>
    <property type="molecule type" value="Genomic_DNA"/>
</dbReference>
<dbReference type="AlphaFoldDB" id="A0A2K9PKG5"/>
<dbReference type="CDD" id="cd00564">
    <property type="entry name" value="TMP_TenI"/>
    <property type="match status" value="1"/>
</dbReference>
<evidence type="ECO:0000256" key="2">
    <source>
        <dbReference type="ARBA" id="ARBA00022977"/>
    </source>
</evidence>
<feature type="domain" description="Thiamine phosphate synthase/TenI" evidence="3">
    <location>
        <begin position="3"/>
        <end position="175"/>
    </location>
</feature>
<dbReference type="KEGG" id="fek:C1H87_01940"/>
<evidence type="ECO:0000313" key="4">
    <source>
        <dbReference type="EMBL" id="AUP77544.1"/>
    </source>
</evidence>
<dbReference type="GO" id="GO:0005737">
    <property type="term" value="C:cytoplasm"/>
    <property type="evidence" value="ECO:0007669"/>
    <property type="project" value="TreeGrafter"/>
</dbReference>
<reference evidence="4 5" key="1">
    <citation type="submission" date="2018-01" db="EMBL/GenBank/DDBJ databases">
        <title>Complete genome sequence of Flavivirga eckloniae ECD14 isolated from seaweed Ecklonia cava.</title>
        <authorList>
            <person name="Lee J.H."/>
            <person name="Baik K.S."/>
            <person name="Seong C.N."/>
        </authorList>
    </citation>
    <scope>NUCLEOTIDE SEQUENCE [LARGE SCALE GENOMIC DNA]</scope>
    <source>
        <strain evidence="4 5">ECD14</strain>
    </source>
</reference>
<dbReference type="GO" id="GO:0004789">
    <property type="term" value="F:thiamine-phosphate diphosphorylase activity"/>
    <property type="evidence" value="ECO:0007669"/>
    <property type="project" value="TreeGrafter"/>
</dbReference>
<dbReference type="SUPFAM" id="SSF51391">
    <property type="entry name" value="Thiamin phosphate synthase"/>
    <property type="match status" value="1"/>
</dbReference>
<organism evidence="4 5">
    <name type="scientific">Flavivirga eckloniae</name>
    <dbReference type="NCBI Taxonomy" id="1803846"/>
    <lineage>
        <taxon>Bacteria</taxon>
        <taxon>Pseudomonadati</taxon>
        <taxon>Bacteroidota</taxon>
        <taxon>Flavobacteriia</taxon>
        <taxon>Flavobacteriales</taxon>
        <taxon>Flavobacteriaceae</taxon>
        <taxon>Flavivirga</taxon>
    </lineage>
</organism>
<protein>
    <submittedName>
        <fullName evidence="4">Thiamine phosphate synthase</fullName>
    </submittedName>
</protein>
<dbReference type="RefSeq" id="WP_102754204.1">
    <property type="nucleotide sequence ID" value="NZ_CP025791.1"/>
</dbReference>
<dbReference type="InterPro" id="IPR013785">
    <property type="entry name" value="Aldolase_TIM"/>
</dbReference>
<dbReference type="OrthoDB" id="194683at2"/>
<dbReference type="PANTHER" id="PTHR20857">
    <property type="entry name" value="THIAMINE-PHOSPHATE PYROPHOSPHORYLASE"/>
    <property type="match status" value="1"/>
</dbReference>
<proteinExistence type="predicted"/>
<dbReference type="Proteomes" id="UP000235826">
    <property type="component" value="Chromosome"/>
</dbReference>
<keyword evidence="5" id="KW-1185">Reference proteome</keyword>
<evidence type="ECO:0000313" key="5">
    <source>
        <dbReference type="Proteomes" id="UP000235826"/>
    </source>
</evidence>
<dbReference type="PANTHER" id="PTHR20857:SF15">
    <property type="entry name" value="THIAMINE-PHOSPHATE SYNTHASE"/>
    <property type="match status" value="1"/>
</dbReference>
<evidence type="ECO:0000259" key="3">
    <source>
        <dbReference type="Pfam" id="PF02581"/>
    </source>
</evidence>
<evidence type="ECO:0000256" key="1">
    <source>
        <dbReference type="ARBA" id="ARBA00004948"/>
    </source>
</evidence>
<dbReference type="InterPro" id="IPR022998">
    <property type="entry name" value="ThiamineP_synth_TenI"/>
</dbReference>
<gene>
    <name evidence="4" type="ORF">C1H87_01940</name>
</gene>